<dbReference type="SUPFAM" id="SSF55729">
    <property type="entry name" value="Acyl-CoA N-acyltransferases (Nat)"/>
    <property type="match status" value="1"/>
</dbReference>
<gene>
    <name evidence="2" type="ORF">BJ875DRAFT_382677</name>
</gene>
<dbReference type="InterPro" id="IPR051908">
    <property type="entry name" value="Ribosomal_N-acetyltransferase"/>
</dbReference>
<reference evidence="2" key="1">
    <citation type="journal article" date="2021" name="IMA Fungus">
        <title>Genomic characterization of three marine fungi, including Emericellopsis atlantica sp. nov. with signatures of a generalist lifestyle and marine biomass degradation.</title>
        <authorList>
            <person name="Hagestad O.C."/>
            <person name="Hou L."/>
            <person name="Andersen J.H."/>
            <person name="Hansen E.H."/>
            <person name="Altermark B."/>
            <person name="Li C."/>
            <person name="Kuhnert E."/>
            <person name="Cox R.J."/>
            <person name="Crous P.W."/>
            <person name="Spatafora J.W."/>
            <person name="Lail K."/>
            <person name="Amirebrahimi M."/>
            <person name="Lipzen A."/>
            <person name="Pangilinan J."/>
            <person name="Andreopoulos W."/>
            <person name="Hayes R.D."/>
            <person name="Ng V."/>
            <person name="Grigoriev I.V."/>
            <person name="Jackson S.A."/>
            <person name="Sutton T.D.S."/>
            <person name="Dobson A.D.W."/>
            <person name="Rama T."/>
        </authorList>
    </citation>
    <scope>NUCLEOTIDE SEQUENCE</scope>
    <source>
        <strain evidence="2">TRa018bII</strain>
    </source>
</reference>
<sequence length="217" mass="24950">LVGKYVTLRPLAITDALALYTTLCNPTDANLWTYIPSGHLFPDLPSFTTYIQTLLEVSANGDLAFSIFIPKTNRIAGIIMLIASVPAHRRIEVGHVLYSRKLQHTSASTEAVYLLVRYAFEELGNERVEWKCDRLNAPSFAAAGRLGFRFEGTFLKHMVVKGHRRDTAWLSIIDEEWTTYVKEALTKWLHVDNFDDQGKQKRRLEDIRREIQLREKK</sequence>
<dbReference type="Pfam" id="PF13302">
    <property type="entry name" value="Acetyltransf_3"/>
    <property type="match status" value="1"/>
</dbReference>
<feature type="domain" description="N-acetyltransferase" evidence="1">
    <location>
        <begin position="6"/>
        <end position="176"/>
    </location>
</feature>
<dbReference type="Gene3D" id="3.40.630.30">
    <property type="match status" value="1"/>
</dbReference>
<evidence type="ECO:0000313" key="3">
    <source>
        <dbReference type="Proteomes" id="UP000824998"/>
    </source>
</evidence>
<protein>
    <submittedName>
        <fullName evidence="2">Acetyltransferase</fullName>
    </submittedName>
</protein>
<proteinExistence type="predicted"/>
<evidence type="ECO:0000313" key="2">
    <source>
        <dbReference type="EMBL" id="KAG9231568.1"/>
    </source>
</evidence>
<dbReference type="InterPro" id="IPR016181">
    <property type="entry name" value="Acyl_CoA_acyltransferase"/>
</dbReference>
<dbReference type="Proteomes" id="UP000824998">
    <property type="component" value="Unassembled WGS sequence"/>
</dbReference>
<comment type="caution">
    <text evidence="2">The sequence shown here is derived from an EMBL/GenBank/DDBJ whole genome shotgun (WGS) entry which is preliminary data.</text>
</comment>
<dbReference type="AlphaFoldDB" id="A0A9P8C2J2"/>
<organism evidence="2 3">
    <name type="scientific">Amylocarpus encephaloides</name>
    <dbReference type="NCBI Taxonomy" id="45428"/>
    <lineage>
        <taxon>Eukaryota</taxon>
        <taxon>Fungi</taxon>
        <taxon>Dikarya</taxon>
        <taxon>Ascomycota</taxon>
        <taxon>Pezizomycotina</taxon>
        <taxon>Leotiomycetes</taxon>
        <taxon>Helotiales</taxon>
        <taxon>Helotiales incertae sedis</taxon>
        <taxon>Amylocarpus</taxon>
    </lineage>
</organism>
<name>A0A9P8C2J2_9HELO</name>
<dbReference type="EMBL" id="MU251593">
    <property type="protein sequence ID" value="KAG9231568.1"/>
    <property type="molecule type" value="Genomic_DNA"/>
</dbReference>
<evidence type="ECO:0000259" key="1">
    <source>
        <dbReference type="PROSITE" id="PS51186"/>
    </source>
</evidence>
<dbReference type="InterPro" id="IPR000182">
    <property type="entry name" value="GNAT_dom"/>
</dbReference>
<dbReference type="OrthoDB" id="41238at2759"/>
<accession>A0A9P8C2J2</accession>
<dbReference type="GO" id="GO:0008999">
    <property type="term" value="F:protein-N-terminal-alanine acetyltransferase activity"/>
    <property type="evidence" value="ECO:0007669"/>
    <property type="project" value="TreeGrafter"/>
</dbReference>
<feature type="non-terminal residue" evidence="2">
    <location>
        <position position="1"/>
    </location>
</feature>
<dbReference type="PANTHER" id="PTHR43441:SF2">
    <property type="entry name" value="FAMILY ACETYLTRANSFERASE, PUTATIVE (AFU_ORTHOLOGUE AFUA_7G00850)-RELATED"/>
    <property type="match status" value="1"/>
</dbReference>
<keyword evidence="3" id="KW-1185">Reference proteome</keyword>
<dbReference type="GO" id="GO:1990189">
    <property type="term" value="F:protein N-terminal-serine acetyltransferase activity"/>
    <property type="evidence" value="ECO:0007669"/>
    <property type="project" value="TreeGrafter"/>
</dbReference>
<dbReference type="PROSITE" id="PS51186">
    <property type="entry name" value="GNAT"/>
    <property type="match status" value="1"/>
</dbReference>
<dbReference type="PANTHER" id="PTHR43441">
    <property type="entry name" value="RIBOSOMAL-PROTEIN-SERINE ACETYLTRANSFERASE"/>
    <property type="match status" value="1"/>
</dbReference>